<protein>
    <submittedName>
        <fullName evidence="1">Uncharacterized protein</fullName>
    </submittedName>
</protein>
<accession>A0ABY8R1T9</accession>
<sequence>MKNIIITDNCNPKFAYNLSKQYNLGSEVQSFHDPYILETNPNLKTLIILNQFMLHFGN</sequence>
<reference evidence="1 2" key="1">
    <citation type="submission" date="2023-04" db="EMBL/GenBank/DDBJ databases">
        <title>Bacteria Genome Submission.</title>
        <authorList>
            <person name="Isaac P."/>
        </authorList>
    </citation>
    <scope>NUCLEOTIDE SEQUENCE [LARGE SCALE GENOMIC DNA]</scope>
    <source>
        <strain evidence="1 2">SampleS7P1</strain>
    </source>
</reference>
<dbReference type="EMBL" id="CP124685">
    <property type="protein sequence ID" value="WGX74978.1"/>
    <property type="molecule type" value="Genomic_DNA"/>
</dbReference>
<dbReference type="Proteomes" id="UP001239169">
    <property type="component" value="Chromosome"/>
</dbReference>
<evidence type="ECO:0000313" key="2">
    <source>
        <dbReference type="Proteomes" id="UP001239169"/>
    </source>
</evidence>
<keyword evidence="2" id="KW-1185">Reference proteome</keyword>
<name>A0ABY8R1T9_PARBF</name>
<evidence type="ECO:0000313" key="1">
    <source>
        <dbReference type="EMBL" id="WGX74978.1"/>
    </source>
</evidence>
<proteinExistence type="predicted"/>
<organism evidence="1 2">
    <name type="scientific">Paraclostridium bifermentans</name>
    <name type="common">Clostridium bifermentans</name>
    <dbReference type="NCBI Taxonomy" id="1490"/>
    <lineage>
        <taxon>Bacteria</taxon>
        <taxon>Bacillati</taxon>
        <taxon>Bacillota</taxon>
        <taxon>Clostridia</taxon>
        <taxon>Peptostreptococcales</taxon>
        <taxon>Peptostreptococcaceae</taxon>
        <taxon>Paraclostridium</taxon>
    </lineage>
</organism>
<gene>
    <name evidence="1" type="ORF">QJS64_12780</name>
</gene>